<name>A0A699ID27_TANCI</name>
<protein>
    <submittedName>
        <fullName evidence="1">Uncharacterized protein</fullName>
    </submittedName>
</protein>
<dbReference type="AlphaFoldDB" id="A0A699ID27"/>
<proteinExistence type="predicted"/>
<evidence type="ECO:0000313" key="1">
    <source>
        <dbReference type="EMBL" id="GEZ55788.1"/>
    </source>
</evidence>
<sequence length="68" mass="7030">TAGWRWMAAAGDVGGGDGEVEMRRMTMLVGDGGEGVGCCGVVVMMRVTGGGGWLEAAPDIRDKREVCV</sequence>
<organism evidence="1">
    <name type="scientific">Tanacetum cinerariifolium</name>
    <name type="common">Dalmatian daisy</name>
    <name type="synonym">Chrysanthemum cinerariifolium</name>
    <dbReference type="NCBI Taxonomy" id="118510"/>
    <lineage>
        <taxon>Eukaryota</taxon>
        <taxon>Viridiplantae</taxon>
        <taxon>Streptophyta</taxon>
        <taxon>Embryophyta</taxon>
        <taxon>Tracheophyta</taxon>
        <taxon>Spermatophyta</taxon>
        <taxon>Magnoliopsida</taxon>
        <taxon>eudicotyledons</taxon>
        <taxon>Gunneridae</taxon>
        <taxon>Pentapetalae</taxon>
        <taxon>asterids</taxon>
        <taxon>campanulids</taxon>
        <taxon>Asterales</taxon>
        <taxon>Asteraceae</taxon>
        <taxon>Asteroideae</taxon>
        <taxon>Anthemideae</taxon>
        <taxon>Anthemidinae</taxon>
        <taxon>Tanacetum</taxon>
    </lineage>
</organism>
<gene>
    <name evidence="1" type="ORF">Tci_527761</name>
</gene>
<comment type="caution">
    <text evidence="1">The sequence shown here is derived from an EMBL/GenBank/DDBJ whole genome shotgun (WGS) entry which is preliminary data.</text>
</comment>
<accession>A0A699ID27</accession>
<feature type="non-terminal residue" evidence="1">
    <location>
        <position position="1"/>
    </location>
</feature>
<dbReference type="EMBL" id="BKCJ010293587">
    <property type="protein sequence ID" value="GEZ55788.1"/>
    <property type="molecule type" value="Genomic_DNA"/>
</dbReference>
<reference evidence="1" key="1">
    <citation type="journal article" date="2019" name="Sci. Rep.">
        <title>Draft genome of Tanacetum cinerariifolium, the natural source of mosquito coil.</title>
        <authorList>
            <person name="Yamashiro T."/>
            <person name="Shiraishi A."/>
            <person name="Satake H."/>
            <person name="Nakayama K."/>
        </authorList>
    </citation>
    <scope>NUCLEOTIDE SEQUENCE</scope>
</reference>